<feature type="region of interest" description="Disordered" evidence="1">
    <location>
        <begin position="1"/>
        <end position="23"/>
    </location>
</feature>
<sequence length="436" mass="46681">METVLQRQGHSIANALPTPGRKQPRIRLHRLYRSSSCNRGVRSMNLSRLLTTGLTAMLILPSAAYAEDAKHREAAAESIANSDAANIERGGPIDGANGLVDAPRLEALATEDGGKVSIQWTFSGSKPGISGQQNSDGSYDIQYSRFTLGAERTVKGSTDNVALFGLDGFETGTSAKLQWTNYLGAVNFNKATMADIRANLAIAVRNCMANNAAMDKKDLTKKCDPQDPGNSGVDSFIQNHAPELLAPSLEAVFTSSTKFFGLEAEINRSKFDFLDRTTFDLKTNSETGFTAGAFAGILFHTSPSSIEISAKYQRSYKAADAIEICQPIAGTTQLECKSGADGAPTRTNKAIVALRGTHGVKDSDGSIIFALSPEFSVDVKNDDYAIDVPVYFVPSKKGPLNGGIRFGYTDKSKVGGGRVRDFSAGLFFGVSFGQIR</sequence>
<evidence type="ECO:0000256" key="1">
    <source>
        <dbReference type="SAM" id="MobiDB-lite"/>
    </source>
</evidence>
<name>A0A844ZTG0_9SPHN</name>
<dbReference type="Proteomes" id="UP000442714">
    <property type="component" value="Unassembled WGS sequence"/>
</dbReference>
<protein>
    <submittedName>
        <fullName evidence="2">Uncharacterized protein</fullName>
    </submittedName>
</protein>
<dbReference type="EMBL" id="WTYX01000001">
    <property type="protein sequence ID" value="MXO90592.1"/>
    <property type="molecule type" value="Genomic_DNA"/>
</dbReference>
<gene>
    <name evidence="2" type="ORF">GRI41_07150</name>
</gene>
<keyword evidence="3" id="KW-1185">Reference proteome</keyword>
<organism evidence="2 3">
    <name type="scientific">Pontixanthobacter aquaemixtae</name>
    <dbReference type="NCBI Taxonomy" id="1958940"/>
    <lineage>
        <taxon>Bacteria</taxon>
        <taxon>Pseudomonadati</taxon>
        <taxon>Pseudomonadota</taxon>
        <taxon>Alphaproteobacteria</taxon>
        <taxon>Sphingomonadales</taxon>
        <taxon>Erythrobacteraceae</taxon>
        <taxon>Pontixanthobacter</taxon>
    </lineage>
</organism>
<evidence type="ECO:0000313" key="3">
    <source>
        <dbReference type="Proteomes" id="UP000442714"/>
    </source>
</evidence>
<dbReference type="OrthoDB" id="9864193at2"/>
<reference evidence="2 3" key="1">
    <citation type="submission" date="2019-12" db="EMBL/GenBank/DDBJ databases">
        <title>Genomic-based taxomic classification of the family Erythrobacteraceae.</title>
        <authorList>
            <person name="Xu L."/>
        </authorList>
    </citation>
    <scope>NUCLEOTIDE SEQUENCE [LARGE SCALE GENOMIC DNA]</scope>
    <source>
        <strain evidence="2 3">KCTC 52763</strain>
    </source>
</reference>
<proteinExistence type="predicted"/>
<feature type="compositionally biased region" description="Polar residues" evidence="1">
    <location>
        <begin position="1"/>
        <end position="11"/>
    </location>
</feature>
<dbReference type="AlphaFoldDB" id="A0A844ZTG0"/>
<evidence type="ECO:0000313" key="2">
    <source>
        <dbReference type="EMBL" id="MXO90592.1"/>
    </source>
</evidence>
<dbReference type="RefSeq" id="WP_160604029.1">
    <property type="nucleotide sequence ID" value="NZ_WTYX01000001.1"/>
</dbReference>
<comment type="caution">
    <text evidence="2">The sequence shown here is derived from an EMBL/GenBank/DDBJ whole genome shotgun (WGS) entry which is preliminary data.</text>
</comment>
<accession>A0A844ZTG0</accession>